<dbReference type="PIRSF" id="PIRSF001093">
    <property type="entry name" value="B-hxosamndse_ab_euk"/>
    <property type="match status" value="1"/>
</dbReference>
<evidence type="ECO:0000256" key="2">
    <source>
        <dbReference type="ARBA" id="ARBA00006285"/>
    </source>
</evidence>
<dbReference type="InterPro" id="IPR029018">
    <property type="entry name" value="Hex-like_dom2"/>
</dbReference>
<dbReference type="InterPro" id="IPR029019">
    <property type="entry name" value="HEX_eukaryotic_N"/>
</dbReference>
<comment type="function">
    <text evidence="7">Responsible for the degradation of GM2 gangliosides, and a variety of other molecules containing terminal N-acetyl hexosamines. Degrades chitotriose.</text>
</comment>
<feature type="domain" description="Beta-hexosaminidase eukaryotic type N-terminal" evidence="12">
    <location>
        <begin position="33"/>
        <end position="146"/>
    </location>
</feature>
<feature type="domain" description="Glycoside hydrolase family 20 catalytic" evidence="11">
    <location>
        <begin position="171"/>
        <end position="499"/>
    </location>
</feature>
<dbReference type="GO" id="GO:0004563">
    <property type="term" value="F:beta-N-acetylhexosaminidase activity"/>
    <property type="evidence" value="ECO:0007669"/>
    <property type="project" value="UniProtKB-EC"/>
</dbReference>
<evidence type="ECO:0000256" key="8">
    <source>
        <dbReference type="PIRNR" id="PIRNR001093"/>
    </source>
</evidence>
<feature type="signal peptide" evidence="10">
    <location>
        <begin position="1"/>
        <end position="15"/>
    </location>
</feature>
<keyword evidence="4 8" id="KW-0378">Hydrolase</keyword>
<dbReference type="GO" id="GO:0005764">
    <property type="term" value="C:lysosome"/>
    <property type="evidence" value="ECO:0007669"/>
    <property type="project" value="TreeGrafter"/>
</dbReference>
<dbReference type="PANTHER" id="PTHR22600">
    <property type="entry name" value="BETA-HEXOSAMINIDASE"/>
    <property type="match status" value="1"/>
</dbReference>
<evidence type="ECO:0000313" key="14">
    <source>
        <dbReference type="Proteomes" id="UP001175271"/>
    </source>
</evidence>
<dbReference type="GO" id="GO:0005975">
    <property type="term" value="P:carbohydrate metabolic process"/>
    <property type="evidence" value="ECO:0007669"/>
    <property type="project" value="InterPro"/>
</dbReference>
<proteinExistence type="inferred from homology"/>
<feature type="chain" id="PRO_5041420167" description="Beta-hexosaminidase" evidence="10">
    <location>
        <begin position="16"/>
        <end position="545"/>
    </location>
</feature>
<dbReference type="InterPro" id="IPR025705">
    <property type="entry name" value="Beta_hexosaminidase_sua/sub"/>
</dbReference>
<dbReference type="GO" id="GO:0006689">
    <property type="term" value="P:ganglioside catabolic process"/>
    <property type="evidence" value="ECO:0007669"/>
    <property type="project" value="TreeGrafter"/>
</dbReference>
<dbReference type="PRINTS" id="PR00738">
    <property type="entry name" value="GLHYDRLASE20"/>
</dbReference>
<keyword evidence="5" id="KW-0325">Glycoprotein</keyword>
<keyword evidence="14" id="KW-1185">Reference proteome</keyword>
<dbReference type="Proteomes" id="UP001175271">
    <property type="component" value="Unassembled WGS sequence"/>
</dbReference>
<comment type="catalytic activity">
    <reaction evidence="1 8">
        <text>Hydrolysis of terminal non-reducing N-acetyl-D-hexosamine residues in N-acetyl-beta-D-hexosaminides.</text>
        <dbReference type="EC" id="3.2.1.52"/>
    </reaction>
</comment>
<dbReference type="FunFam" id="3.20.20.80:FF:000063">
    <property type="entry name" value="Beta-hexosaminidase"/>
    <property type="match status" value="1"/>
</dbReference>
<evidence type="ECO:0000259" key="11">
    <source>
        <dbReference type="Pfam" id="PF00728"/>
    </source>
</evidence>
<evidence type="ECO:0000256" key="10">
    <source>
        <dbReference type="SAM" id="SignalP"/>
    </source>
</evidence>
<evidence type="ECO:0000256" key="4">
    <source>
        <dbReference type="ARBA" id="ARBA00022801"/>
    </source>
</evidence>
<dbReference type="Pfam" id="PF14845">
    <property type="entry name" value="Glycohydro_20b2"/>
    <property type="match status" value="1"/>
</dbReference>
<feature type="active site" description="Proton donor" evidence="9">
    <location>
        <position position="326"/>
    </location>
</feature>
<dbReference type="AlphaFoldDB" id="A0AA39LMT2"/>
<comment type="similarity">
    <text evidence="2 8">Belongs to the glycosyl hydrolase 20 family.</text>
</comment>
<evidence type="ECO:0000256" key="7">
    <source>
        <dbReference type="ARBA" id="ARBA00053719"/>
    </source>
</evidence>
<evidence type="ECO:0000256" key="6">
    <source>
        <dbReference type="ARBA" id="ARBA00023295"/>
    </source>
</evidence>
<dbReference type="EMBL" id="JAUCMV010000004">
    <property type="protein sequence ID" value="KAK0403501.1"/>
    <property type="molecule type" value="Genomic_DNA"/>
</dbReference>
<dbReference type="EC" id="3.2.1.52" evidence="8"/>
<dbReference type="GO" id="GO:0016020">
    <property type="term" value="C:membrane"/>
    <property type="evidence" value="ECO:0007669"/>
    <property type="project" value="TreeGrafter"/>
</dbReference>
<dbReference type="Pfam" id="PF00728">
    <property type="entry name" value="Glyco_hydro_20"/>
    <property type="match status" value="1"/>
</dbReference>
<comment type="caution">
    <text evidence="13">The sequence shown here is derived from an EMBL/GenBank/DDBJ whole genome shotgun (WGS) entry which is preliminary data.</text>
</comment>
<sequence>MRLLLFFAFWAIAGAADWFYGRPRPDAFTQGGVWPLPQKIAYGENNRTLDPRNFDIVFDDNTGCDYLLNARETYKRWMFPFKTTSDHSGADEFVLEVKLGKKCPRDRKVPPGDMNEHYTLSVKETGKAVLEAEEIWGALRGLETFSHLIWFCNKCHKYRIRTVEIDDRPRFPIRGYMIDTSRHFLSVNTIKRQIDLMAQNKMNLLHWHLVDSESFSYESRTFPELSAKGAYSTRHVYTQKKVAEVIEHARLRGIRVMPEFDTPGHMGSWKGQPGILSDCFDEKQQKTDLPNLVDPSKPENFEFLEKFFAEVTDVFGDDFLHLGGDEVSFWIEECWSRNPKIRAFMEHSGFGNSTTKLENYYFSRLEEVVQKVRPKEKRVLYWQEVFDQNKPSTNAIVHVWKGNTFTEQMNEMASVTAKGHQAILSSCWYLNYIHYGADWKEGEGKYYYCDPRAFNGTEAQKELVLGGIVAMWGEFVDATNIEARTWPRASAAAERLWSAPEQTKSADAAWPRLHEFRCRMVARGFRAEASNAPDFCPQEWEEPYP</sequence>
<protein>
    <recommendedName>
        <fullName evidence="8">Beta-hexosaminidase</fullName>
        <ecNumber evidence="8">3.2.1.52</ecNumber>
    </recommendedName>
</protein>
<dbReference type="Gene3D" id="3.20.20.80">
    <property type="entry name" value="Glycosidases"/>
    <property type="match status" value="1"/>
</dbReference>
<evidence type="ECO:0000256" key="9">
    <source>
        <dbReference type="PIRSR" id="PIRSR001093-1"/>
    </source>
</evidence>
<organism evidence="13 14">
    <name type="scientific">Steinernema hermaphroditum</name>
    <dbReference type="NCBI Taxonomy" id="289476"/>
    <lineage>
        <taxon>Eukaryota</taxon>
        <taxon>Metazoa</taxon>
        <taxon>Ecdysozoa</taxon>
        <taxon>Nematoda</taxon>
        <taxon>Chromadorea</taxon>
        <taxon>Rhabditida</taxon>
        <taxon>Tylenchina</taxon>
        <taxon>Panagrolaimomorpha</taxon>
        <taxon>Strongyloidoidea</taxon>
        <taxon>Steinernematidae</taxon>
        <taxon>Steinernema</taxon>
    </lineage>
</organism>
<evidence type="ECO:0000256" key="5">
    <source>
        <dbReference type="ARBA" id="ARBA00023180"/>
    </source>
</evidence>
<dbReference type="SUPFAM" id="SSF51445">
    <property type="entry name" value="(Trans)glycosidases"/>
    <property type="match status" value="1"/>
</dbReference>
<accession>A0AA39LMT2</accession>
<dbReference type="InterPro" id="IPR017853">
    <property type="entry name" value="GH"/>
</dbReference>
<dbReference type="SUPFAM" id="SSF55545">
    <property type="entry name" value="beta-N-acetylhexosaminidase-like domain"/>
    <property type="match status" value="1"/>
</dbReference>
<dbReference type="CDD" id="cd06562">
    <property type="entry name" value="GH20_HexA_HexB-like"/>
    <property type="match status" value="1"/>
</dbReference>
<reference evidence="13" key="1">
    <citation type="submission" date="2023-06" db="EMBL/GenBank/DDBJ databases">
        <title>Genomic analysis of the entomopathogenic nematode Steinernema hermaphroditum.</title>
        <authorList>
            <person name="Schwarz E.M."/>
            <person name="Heppert J.K."/>
            <person name="Baniya A."/>
            <person name="Schwartz H.T."/>
            <person name="Tan C.-H."/>
            <person name="Antoshechkin I."/>
            <person name="Sternberg P.W."/>
            <person name="Goodrich-Blair H."/>
            <person name="Dillman A.R."/>
        </authorList>
    </citation>
    <scope>NUCLEOTIDE SEQUENCE</scope>
    <source>
        <strain evidence="13">PS9179</strain>
        <tissue evidence="13">Whole animal</tissue>
    </source>
</reference>
<name>A0AA39LMT2_9BILA</name>
<dbReference type="InterPro" id="IPR015883">
    <property type="entry name" value="Glyco_hydro_20_cat"/>
</dbReference>
<evidence type="ECO:0000256" key="3">
    <source>
        <dbReference type="ARBA" id="ARBA00022729"/>
    </source>
</evidence>
<keyword evidence="3 10" id="KW-0732">Signal</keyword>
<evidence type="ECO:0000313" key="13">
    <source>
        <dbReference type="EMBL" id="KAK0403501.1"/>
    </source>
</evidence>
<keyword evidence="6 8" id="KW-0326">Glycosidase</keyword>
<dbReference type="PANTHER" id="PTHR22600:SF21">
    <property type="entry name" value="BETA-HEXOSAMINIDASE A"/>
    <property type="match status" value="1"/>
</dbReference>
<dbReference type="GO" id="GO:0030203">
    <property type="term" value="P:glycosaminoglycan metabolic process"/>
    <property type="evidence" value="ECO:0007669"/>
    <property type="project" value="TreeGrafter"/>
</dbReference>
<evidence type="ECO:0000256" key="1">
    <source>
        <dbReference type="ARBA" id="ARBA00001231"/>
    </source>
</evidence>
<evidence type="ECO:0000259" key="12">
    <source>
        <dbReference type="Pfam" id="PF14845"/>
    </source>
</evidence>
<dbReference type="Gene3D" id="3.30.379.10">
    <property type="entry name" value="Chitobiase/beta-hexosaminidase domain 2-like"/>
    <property type="match status" value="1"/>
</dbReference>
<gene>
    <name evidence="13" type="ORF">QR680_016957</name>
</gene>